<gene>
    <name evidence="6" type="ORF">QCA50_007375</name>
</gene>
<dbReference type="FunFam" id="3.40.50.1700:FF:000009">
    <property type="entry name" value="Periplasmic beta-glucosidase"/>
    <property type="match status" value="1"/>
</dbReference>
<dbReference type="Pfam" id="PF01915">
    <property type="entry name" value="Glyco_hydro_3_C"/>
    <property type="match status" value="1"/>
</dbReference>
<evidence type="ECO:0000256" key="1">
    <source>
        <dbReference type="ARBA" id="ARBA00005336"/>
    </source>
</evidence>
<dbReference type="Pfam" id="PF00933">
    <property type="entry name" value="Glyco_hydro_3"/>
    <property type="match status" value="1"/>
</dbReference>
<dbReference type="SUPFAM" id="SSF51445">
    <property type="entry name" value="(Trans)glycosidases"/>
    <property type="match status" value="1"/>
</dbReference>
<dbReference type="EMBL" id="JASBNA010000008">
    <property type="protein sequence ID" value="KAK7689583.1"/>
    <property type="molecule type" value="Genomic_DNA"/>
</dbReference>
<keyword evidence="7" id="KW-1185">Reference proteome</keyword>
<keyword evidence="4" id="KW-0732">Signal</keyword>
<feature type="domain" description="Fibronectin type III-like" evidence="5">
    <location>
        <begin position="727"/>
        <end position="796"/>
    </location>
</feature>
<organism evidence="6 7">
    <name type="scientific">Cerrena zonata</name>
    <dbReference type="NCBI Taxonomy" id="2478898"/>
    <lineage>
        <taxon>Eukaryota</taxon>
        <taxon>Fungi</taxon>
        <taxon>Dikarya</taxon>
        <taxon>Basidiomycota</taxon>
        <taxon>Agaricomycotina</taxon>
        <taxon>Agaricomycetes</taxon>
        <taxon>Polyporales</taxon>
        <taxon>Cerrenaceae</taxon>
        <taxon>Cerrena</taxon>
    </lineage>
</organism>
<name>A0AAW0GHA6_9APHY</name>
<dbReference type="Gene3D" id="3.40.50.1700">
    <property type="entry name" value="Glycoside hydrolase family 3 C-terminal domain"/>
    <property type="match status" value="1"/>
</dbReference>
<comment type="caution">
    <text evidence="6">The sequence shown here is derived from an EMBL/GenBank/DDBJ whole genome shotgun (WGS) entry which is preliminary data.</text>
</comment>
<evidence type="ECO:0000259" key="5">
    <source>
        <dbReference type="SMART" id="SM01217"/>
    </source>
</evidence>
<dbReference type="SMART" id="SM01217">
    <property type="entry name" value="Fn3_like"/>
    <property type="match status" value="1"/>
</dbReference>
<dbReference type="GO" id="GO:0008422">
    <property type="term" value="F:beta-glucosidase activity"/>
    <property type="evidence" value="ECO:0007669"/>
    <property type="project" value="TreeGrafter"/>
</dbReference>
<dbReference type="Gene3D" id="2.60.40.10">
    <property type="entry name" value="Immunoglobulins"/>
    <property type="match status" value="1"/>
</dbReference>
<evidence type="ECO:0000313" key="6">
    <source>
        <dbReference type="EMBL" id="KAK7689583.1"/>
    </source>
</evidence>
<dbReference type="SUPFAM" id="SSF52279">
    <property type="entry name" value="Beta-D-glucan exohydrolase, C-terminal domain"/>
    <property type="match status" value="1"/>
</dbReference>
<dbReference type="InterPro" id="IPR002772">
    <property type="entry name" value="Glyco_hydro_3_C"/>
</dbReference>
<evidence type="ECO:0000256" key="4">
    <source>
        <dbReference type="SAM" id="SignalP"/>
    </source>
</evidence>
<protein>
    <recommendedName>
        <fullName evidence="5">Fibronectin type III-like domain-containing protein</fullName>
    </recommendedName>
</protein>
<proteinExistence type="inferred from homology"/>
<keyword evidence="2" id="KW-0378">Hydrolase</keyword>
<dbReference type="PANTHER" id="PTHR30620:SF117">
    <property type="entry name" value="BETA-1,4-XYLOSIDASE (EUROFUNG)"/>
    <property type="match status" value="1"/>
</dbReference>
<feature type="signal peptide" evidence="4">
    <location>
        <begin position="1"/>
        <end position="25"/>
    </location>
</feature>
<dbReference type="Pfam" id="PF14310">
    <property type="entry name" value="Fn3-like"/>
    <property type="match status" value="1"/>
</dbReference>
<dbReference type="Gene3D" id="3.20.20.300">
    <property type="entry name" value="Glycoside hydrolase, family 3, N-terminal domain"/>
    <property type="match status" value="1"/>
</dbReference>
<comment type="similarity">
    <text evidence="1">Belongs to the glycosyl hydrolase 3 family.</text>
</comment>
<dbReference type="AlphaFoldDB" id="A0AAW0GHA6"/>
<keyword evidence="3" id="KW-0326">Glycosidase</keyword>
<dbReference type="PRINTS" id="PR00133">
    <property type="entry name" value="GLHYDRLASE3"/>
</dbReference>
<sequence length="807" mass="87552">MQRIGRMSRLIRLLFCAATTNYALAHDLEPRGDLHFPLESRATNKDGSLPVYKNSKAPIEDRVNDLLSRMTIEEKVSQIIQGDMNGWMDFNDPLDNTHSFNASGLAEMMRLKGGSIWGGYLAPWDKLAFGINVGQKYLMENTTLGIPALFQTEGLHGFTDNGTIWPSPIGLAASFNTDLLQKAATTIADEAEGIGYSHAFAPVLDLSRELRWGRVEENFGEDPFLTGEMGNAYVTGLQSGKRRNASSTAIARMAATCKHFAAFGSPQGGLNIAQVSGGERELRTAFLKPFNRACIDSLTIMTAYSSYDGIPAIANSHMLIDILRNEWGYKYWVMSDAGSVDLLITTHGTCETRECAAKTALENGLSGEMGGGTYTYLTLPDQIRQGKVDVKALDTTAAAMLRTKFALGLFENPYPYPDYNATLRTSQTRSLLHDMERETIVLLENRKNTLPLSKSIGSLAVIGPQADRVSFGDYVFFNATLNGISPLDGLKQHLADSSVKINYAEGCQLWSNDASGFDAALDTARSSDAVVVMVGTWSLDQTLLWTPGTNATTGEHVDLSDLGLVGAQLRLVQAVQSIGKPTIVVLVSGKPVAEPWIQQHADAVIQQFYPGELGGLALAEVLFGDVNPSGKLPVSFPRSVGTTPVFYNYIKGSRPVDAGHIGDDGTLAFGHQYVLDSPIPLWSFGHGLSYTTFNYTDLKLSKSVIGRSEDFSVTVTVHNNGRVQGKEVVQVYMTDVVSSVATPNQELVAFKKVDLQPGASTTVTLPISSSQLAVWSLQNSWVVEPGKFNIKVGTSDETFASTTLTVQ</sequence>
<evidence type="ECO:0000313" key="7">
    <source>
        <dbReference type="Proteomes" id="UP001385951"/>
    </source>
</evidence>
<dbReference type="InterPro" id="IPR036881">
    <property type="entry name" value="Glyco_hydro_3_C_sf"/>
</dbReference>
<dbReference type="InterPro" id="IPR017853">
    <property type="entry name" value="GH"/>
</dbReference>
<dbReference type="InterPro" id="IPR001764">
    <property type="entry name" value="Glyco_hydro_3_N"/>
</dbReference>
<evidence type="ECO:0000256" key="3">
    <source>
        <dbReference type="ARBA" id="ARBA00023295"/>
    </source>
</evidence>
<dbReference type="FunFam" id="2.60.40.10:FF:000495">
    <property type="entry name" value="Periplasmic beta-glucosidase"/>
    <property type="match status" value="1"/>
</dbReference>
<dbReference type="GO" id="GO:0009251">
    <property type="term" value="P:glucan catabolic process"/>
    <property type="evidence" value="ECO:0007669"/>
    <property type="project" value="TreeGrafter"/>
</dbReference>
<dbReference type="InterPro" id="IPR026891">
    <property type="entry name" value="Fn3-like"/>
</dbReference>
<accession>A0AAW0GHA6</accession>
<reference evidence="6 7" key="1">
    <citation type="submission" date="2022-09" db="EMBL/GenBank/DDBJ databases">
        <authorList>
            <person name="Palmer J.M."/>
        </authorList>
    </citation>
    <scope>NUCLEOTIDE SEQUENCE [LARGE SCALE GENOMIC DNA]</scope>
    <source>
        <strain evidence="6 7">DSM 7382</strain>
    </source>
</reference>
<dbReference type="InterPro" id="IPR051915">
    <property type="entry name" value="Cellulose_Degrad_GH3"/>
</dbReference>
<dbReference type="InterPro" id="IPR013783">
    <property type="entry name" value="Ig-like_fold"/>
</dbReference>
<dbReference type="PANTHER" id="PTHR30620">
    <property type="entry name" value="PERIPLASMIC BETA-GLUCOSIDASE-RELATED"/>
    <property type="match status" value="1"/>
</dbReference>
<dbReference type="Proteomes" id="UP001385951">
    <property type="component" value="Unassembled WGS sequence"/>
</dbReference>
<feature type="chain" id="PRO_5043642743" description="Fibronectin type III-like domain-containing protein" evidence="4">
    <location>
        <begin position="26"/>
        <end position="807"/>
    </location>
</feature>
<dbReference type="InterPro" id="IPR036962">
    <property type="entry name" value="Glyco_hydro_3_N_sf"/>
</dbReference>
<evidence type="ECO:0000256" key="2">
    <source>
        <dbReference type="ARBA" id="ARBA00022801"/>
    </source>
</evidence>